<evidence type="ECO:0000256" key="1">
    <source>
        <dbReference type="SAM" id="SignalP"/>
    </source>
</evidence>
<keyword evidence="3" id="KW-1185">Reference proteome</keyword>
<gene>
    <name evidence="2" type="ORF">CEXT_169081</name>
</gene>
<dbReference type="Proteomes" id="UP001054945">
    <property type="component" value="Unassembled WGS sequence"/>
</dbReference>
<evidence type="ECO:0000313" key="2">
    <source>
        <dbReference type="EMBL" id="GIY28460.1"/>
    </source>
</evidence>
<comment type="caution">
    <text evidence="2">The sequence shown here is derived from an EMBL/GenBank/DDBJ whole genome shotgun (WGS) entry which is preliminary data.</text>
</comment>
<sequence>MLCVPTAAFGRLVVCLYGSAAYPETNQRLDVVFENSSISRKFASVTESIVLTKAPVWCLDSSEAISFGWCLSYLRLPLLVVVGF</sequence>
<name>A0AAV4S7M4_CAEEX</name>
<feature type="signal peptide" evidence="1">
    <location>
        <begin position="1"/>
        <end position="21"/>
    </location>
</feature>
<proteinExistence type="predicted"/>
<dbReference type="EMBL" id="BPLR01008947">
    <property type="protein sequence ID" value="GIY28460.1"/>
    <property type="molecule type" value="Genomic_DNA"/>
</dbReference>
<protein>
    <recommendedName>
        <fullName evidence="4">Secreted protein</fullName>
    </recommendedName>
</protein>
<dbReference type="AlphaFoldDB" id="A0AAV4S7M4"/>
<reference evidence="2 3" key="1">
    <citation type="submission" date="2021-06" db="EMBL/GenBank/DDBJ databases">
        <title>Caerostris extrusa draft genome.</title>
        <authorList>
            <person name="Kono N."/>
            <person name="Arakawa K."/>
        </authorList>
    </citation>
    <scope>NUCLEOTIDE SEQUENCE [LARGE SCALE GENOMIC DNA]</scope>
</reference>
<evidence type="ECO:0000313" key="3">
    <source>
        <dbReference type="Proteomes" id="UP001054945"/>
    </source>
</evidence>
<keyword evidence="1" id="KW-0732">Signal</keyword>
<evidence type="ECO:0008006" key="4">
    <source>
        <dbReference type="Google" id="ProtNLM"/>
    </source>
</evidence>
<organism evidence="2 3">
    <name type="scientific">Caerostris extrusa</name>
    <name type="common">Bark spider</name>
    <name type="synonym">Caerostris bankana</name>
    <dbReference type="NCBI Taxonomy" id="172846"/>
    <lineage>
        <taxon>Eukaryota</taxon>
        <taxon>Metazoa</taxon>
        <taxon>Ecdysozoa</taxon>
        <taxon>Arthropoda</taxon>
        <taxon>Chelicerata</taxon>
        <taxon>Arachnida</taxon>
        <taxon>Araneae</taxon>
        <taxon>Araneomorphae</taxon>
        <taxon>Entelegynae</taxon>
        <taxon>Araneoidea</taxon>
        <taxon>Araneidae</taxon>
        <taxon>Caerostris</taxon>
    </lineage>
</organism>
<feature type="chain" id="PRO_5043741595" description="Secreted protein" evidence="1">
    <location>
        <begin position="22"/>
        <end position="84"/>
    </location>
</feature>
<accession>A0AAV4S7M4</accession>